<keyword evidence="2" id="KW-0805">Transcription regulation</keyword>
<dbReference type="PROSITE" id="PS50931">
    <property type="entry name" value="HTH_LYSR"/>
    <property type="match status" value="1"/>
</dbReference>
<dbReference type="RefSeq" id="WP_050529723.1">
    <property type="nucleotide sequence ID" value="NZ_AQQZ01000002.1"/>
</dbReference>
<comment type="similarity">
    <text evidence="1">Belongs to the LysR transcriptional regulatory family.</text>
</comment>
<dbReference type="InterPro" id="IPR036388">
    <property type="entry name" value="WH-like_DNA-bd_sf"/>
</dbReference>
<evidence type="ECO:0000313" key="7">
    <source>
        <dbReference type="Proteomes" id="UP000036938"/>
    </source>
</evidence>
<dbReference type="Gene3D" id="3.40.190.10">
    <property type="entry name" value="Periplasmic binding protein-like II"/>
    <property type="match status" value="2"/>
</dbReference>
<dbReference type="Gene3D" id="1.10.10.10">
    <property type="entry name" value="Winged helix-like DNA-binding domain superfamily/Winged helix DNA-binding domain"/>
    <property type="match status" value="1"/>
</dbReference>
<name>A0A0L1JSH7_9RHOB</name>
<dbReference type="GO" id="GO:0003700">
    <property type="term" value="F:DNA-binding transcription factor activity"/>
    <property type="evidence" value="ECO:0007669"/>
    <property type="project" value="InterPro"/>
</dbReference>
<dbReference type="SUPFAM" id="SSF46785">
    <property type="entry name" value="Winged helix' DNA-binding domain"/>
    <property type="match status" value="1"/>
</dbReference>
<keyword evidence="7" id="KW-1185">Reference proteome</keyword>
<evidence type="ECO:0000313" key="6">
    <source>
        <dbReference type="EMBL" id="KNG94739.1"/>
    </source>
</evidence>
<dbReference type="PATRIC" id="fig|1317121.7.peg.1362"/>
<evidence type="ECO:0000256" key="2">
    <source>
        <dbReference type="ARBA" id="ARBA00023015"/>
    </source>
</evidence>
<keyword evidence="3" id="KW-0238">DNA-binding</keyword>
<sequence>MRQLPPLNALRAFEAAGRHQSFAAAADELGVTHSSISRHVRGLEDRLGVALFADLPRGVRLTRLGAAYLDEVTPALDRVADATAMLADRGAGVLTISCEPLFATRWLIARLHRFQSLAPEVEVRLDATEEVVDVRRHAADLAIRFYKSAEPDRPTDLLSDLPIYPFATPDIAERVTRPEDLLHLPRLQDRYGDMWGDWFAMAGVDTAGHRTEPAWRMRAALSCEAALAGQGVFLVGEEVVLDLVEAGRLVRLSDIGLRRGAYHLVQGETARHNRAAMAFRRWLLEESGTLRDGKVN</sequence>
<dbReference type="EMBL" id="AQQZ01000002">
    <property type="protein sequence ID" value="KNG94739.1"/>
    <property type="molecule type" value="Genomic_DNA"/>
</dbReference>
<evidence type="ECO:0000256" key="4">
    <source>
        <dbReference type="ARBA" id="ARBA00023163"/>
    </source>
</evidence>
<dbReference type="AlphaFoldDB" id="A0A0L1JSH7"/>
<proteinExistence type="inferred from homology"/>
<dbReference type="InterPro" id="IPR036390">
    <property type="entry name" value="WH_DNA-bd_sf"/>
</dbReference>
<protein>
    <recommendedName>
        <fullName evidence="5">HTH lysR-type domain-containing protein</fullName>
    </recommendedName>
</protein>
<dbReference type="GO" id="GO:0043565">
    <property type="term" value="F:sequence-specific DNA binding"/>
    <property type="evidence" value="ECO:0007669"/>
    <property type="project" value="TreeGrafter"/>
</dbReference>
<dbReference type="InterPro" id="IPR000847">
    <property type="entry name" value="LysR_HTH_N"/>
</dbReference>
<dbReference type="STRING" id="1317121.ATO11_04935"/>
<evidence type="ECO:0000259" key="5">
    <source>
        <dbReference type="PROSITE" id="PS50931"/>
    </source>
</evidence>
<dbReference type="Pfam" id="PF00126">
    <property type="entry name" value="HTH_1"/>
    <property type="match status" value="1"/>
</dbReference>
<gene>
    <name evidence="6" type="ORF">ATO11_04935</name>
</gene>
<comment type="caution">
    <text evidence="6">The sequence shown here is derived from an EMBL/GenBank/DDBJ whole genome shotgun (WGS) entry which is preliminary data.</text>
</comment>
<dbReference type="Proteomes" id="UP000036938">
    <property type="component" value="Unassembled WGS sequence"/>
</dbReference>
<feature type="domain" description="HTH lysR-type" evidence="5">
    <location>
        <begin position="5"/>
        <end position="62"/>
    </location>
</feature>
<dbReference type="GO" id="GO:0006351">
    <property type="term" value="P:DNA-templated transcription"/>
    <property type="evidence" value="ECO:0007669"/>
    <property type="project" value="TreeGrafter"/>
</dbReference>
<accession>A0A0L1JSH7</accession>
<dbReference type="SUPFAM" id="SSF53850">
    <property type="entry name" value="Periplasmic binding protein-like II"/>
    <property type="match status" value="1"/>
</dbReference>
<dbReference type="PANTHER" id="PTHR30537">
    <property type="entry name" value="HTH-TYPE TRANSCRIPTIONAL REGULATOR"/>
    <property type="match status" value="1"/>
</dbReference>
<reference evidence="6 7" key="1">
    <citation type="journal article" date="2015" name="Int. J. Syst. Evol. Microbiol.">
        <title>Aestuariivita atlantica sp. nov., isolated from deep sea sediment of the Atlantic Ocean.</title>
        <authorList>
            <person name="Li G."/>
            <person name="Lai Q."/>
            <person name="Du Y."/>
            <person name="Liu X."/>
            <person name="Sun F."/>
            <person name="Shao Z."/>
        </authorList>
    </citation>
    <scope>NUCLEOTIDE SEQUENCE [LARGE SCALE GENOMIC DNA]</scope>
    <source>
        <strain evidence="6 7">22II-S11-z3</strain>
    </source>
</reference>
<dbReference type="OrthoDB" id="9813056at2"/>
<organism evidence="6 7">
    <name type="scientific">Pseudaestuariivita atlantica</name>
    <dbReference type="NCBI Taxonomy" id="1317121"/>
    <lineage>
        <taxon>Bacteria</taxon>
        <taxon>Pseudomonadati</taxon>
        <taxon>Pseudomonadota</taxon>
        <taxon>Alphaproteobacteria</taxon>
        <taxon>Rhodobacterales</taxon>
        <taxon>Paracoccaceae</taxon>
        <taxon>Pseudaestuariivita</taxon>
    </lineage>
</organism>
<dbReference type="Pfam" id="PF03466">
    <property type="entry name" value="LysR_substrate"/>
    <property type="match status" value="1"/>
</dbReference>
<dbReference type="InterPro" id="IPR058163">
    <property type="entry name" value="LysR-type_TF_proteobact-type"/>
</dbReference>
<keyword evidence="4" id="KW-0804">Transcription</keyword>
<evidence type="ECO:0000256" key="3">
    <source>
        <dbReference type="ARBA" id="ARBA00023125"/>
    </source>
</evidence>
<dbReference type="PANTHER" id="PTHR30537:SF74">
    <property type="entry name" value="HTH-TYPE TRANSCRIPTIONAL REGULATOR TRPI"/>
    <property type="match status" value="1"/>
</dbReference>
<evidence type="ECO:0000256" key="1">
    <source>
        <dbReference type="ARBA" id="ARBA00009437"/>
    </source>
</evidence>
<dbReference type="InterPro" id="IPR005119">
    <property type="entry name" value="LysR_subst-bd"/>
</dbReference>